<feature type="region of interest" description="Disordered" evidence="1">
    <location>
        <begin position="12"/>
        <end position="33"/>
    </location>
</feature>
<evidence type="ECO:0000313" key="3">
    <source>
        <dbReference type="Proteomes" id="UP000762676"/>
    </source>
</evidence>
<name>A0AAV4EZT6_9GAST</name>
<comment type="caution">
    <text evidence="2">The sequence shown here is derived from an EMBL/GenBank/DDBJ whole genome shotgun (WGS) entry which is preliminary data.</text>
</comment>
<dbReference type="AlphaFoldDB" id="A0AAV4EZT6"/>
<dbReference type="Proteomes" id="UP000762676">
    <property type="component" value="Unassembled WGS sequence"/>
</dbReference>
<protein>
    <submittedName>
        <fullName evidence="2">Uncharacterized protein</fullName>
    </submittedName>
</protein>
<reference evidence="2 3" key="1">
    <citation type="journal article" date="2021" name="Elife">
        <title>Chloroplast acquisition without the gene transfer in kleptoplastic sea slugs, Plakobranchus ocellatus.</title>
        <authorList>
            <person name="Maeda T."/>
            <person name="Takahashi S."/>
            <person name="Yoshida T."/>
            <person name="Shimamura S."/>
            <person name="Takaki Y."/>
            <person name="Nagai Y."/>
            <person name="Toyoda A."/>
            <person name="Suzuki Y."/>
            <person name="Arimoto A."/>
            <person name="Ishii H."/>
            <person name="Satoh N."/>
            <person name="Nishiyama T."/>
            <person name="Hasebe M."/>
            <person name="Maruyama T."/>
            <person name="Minagawa J."/>
            <person name="Obokata J."/>
            <person name="Shigenobu S."/>
        </authorList>
    </citation>
    <scope>NUCLEOTIDE SEQUENCE [LARGE SCALE GENOMIC DNA]</scope>
</reference>
<dbReference type="EMBL" id="BMAT01011089">
    <property type="protein sequence ID" value="GFR66598.1"/>
    <property type="molecule type" value="Genomic_DNA"/>
</dbReference>
<sequence length="129" mass="15188">MTDRYITILKNDPKTSGLEPRTPKSKTLMHETWKQETEKDTISGYKILKRKHWVIANRLRIKHANTSYNVQKNENYRNHLGTHDEIGNQTPLIILPNFAQKTKLEGGYRTIQAVSDNLQIKVEVTRYYY</sequence>
<organism evidence="2 3">
    <name type="scientific">Elysia marginata</name>
    <dbReference type="NCBI Taxonomy" id="1093978"/>
    <lineage>
        <taxon>Eukaryota</taxon>
        <taxon>Metazoa</taxon>
        <taxon>Spiralia</taxon>
        <taxon>Lophotrochozoa</taxon>
        <taxon>Mollusca</taxon>
        <taxon>Gastropoda</taxon>
        <taxon>Heterobranchia</taxon>
        <taxon>Euthyneura</taxon>
        <taxon>Panpulmonata</taxon>
        <taxon>Sacoglossa</taxon>
        <taxon>Placobranchoidea</taxon>
        <taxon>Plakobranchidae</taxon>
        <taxon>Elysia</taxon>
    </lineage>
</organism>
<gene>
    <name evidence="2" type="ORF">ElyMa_005563800</name>
</gene>
<proteinExistence type="predicted"/>
<evidence type="ECO:0000256" key="1">
    <source>
        <dbReference type="SAM" id="MobiDB-lite"/>
    </source>
</evidence>
<keyword evidence="3" id="KW-1185">Reference proteome</keyword>
<accession>A0AAV4EZT6</accession>
<evidence type="ECO:0000313" key="2">
    <source>
        <dbReference type="EMBL" id="GFR66598.1"/>
    </source>
</evidence>